<dbReference type="Proteomes" id="UP000579136">
    <property type="component" value="Unassembled WGS sequence"/>
</dbReference>
<evidence type="ECO:0000256" key="1">
    <source>
        <dbReference type="SAM" id="Coils"/>
    </source>
</evidence>
<dbReference type="Pfam" id="PF14131">
    <property type="entry name" value="DUF4298"/>
    <property type="match status" value="1"/>
</dbReference>
<feature type="coiled-coil region" evidence="1">
    <location>
        <begin position="8"/>
        <end position="39"/>
    </location>
</feature>
<dbReference type="InterPro" id="IPR025384">
    <property type="entry name" value="DUF4298"/>
</dbReference>
<reference evidence="2 3" key="1">
    <citation type="submission" date="2020-08" db="EMBL/GenBank/DDBJ databases">
        <title>Genomic Encyclopedia of Type Strains, Phase IV (KMG-IV): sequencing the most valuable type-strain genomes for metagenomic binning, comparative biology and taxonomic classification.</title>
        <authorList>
            <person name="Goeker M."/>
        </authorList>
    </citation>
    <scope>NUCLEOTIDE SEQUENCE [LARGE SCALE GENOMIC DNA]</scope>
    <source>
        <strain evidence="2 3">DSM 19163</strain>
    </source>
</reference>
<dbReference type="EMBL" id="JACHHF010000008">
    <property type="protein sequence ID" value="MBB5176477.1"/>
    <property type="molecule type" value="Genomic_DNA"/>
</dbReference>
<keyword evidence="3" id="KW-1185">Reference proteome</keyword>
<protein>
    <recommendedName>
        <fullName evidence="4">DUF4298 domain-containing protein</fullName>
    </recommendedName>
</protein>
<gene>
    <name evidence="2" type="ORF">HNQ45_001365</name>
</gene>
<sequence length="99" mass="11780">MKKDVVRFEEVLNRSADLKEEMQEILQKFEENLEDYNALKDYYGSQEYLDDLKVSNMTDEYDDIEQGVLSEDAVFNLIGEMYHLNVDMLEIATKYLRTH</sequence>
<dbReference type="RefSeq" id="WP_183675050.1">
    <property type="nucleotide sequence ID" value="NZ_CBCRYX010000009.1"/>
</dbReference>
<evidence type="ECO:0000313" key="2">
    <source>
        <dbReference type="EMBL" id="MBB5176477.1"/>
    </source>
</evidence>
<proteinExistence type="predicted"/>
<organism evidence="2 3">
    <name type="scientific">Nosocomiicoccus ampullae</name>
    <dbReference type="NCBI Taxonomy" id="489910"/>
    <lineage>
        <taxon>Bacteria</taxon>
        <taxon>Bacillati</taxon>
        <taxon>Bacillota</taxon>
        <taxon>Bacilli</taxon>
        <taxon>Bacillales</taxon>
        <taxon>Staphylococcaceae</taxon>
        <taxon>Nosocomiicoccus</taxon>
    </lineage>
</organism>
<evidence type="ECO:0008006" key="4">
    <source>
        <dbReference type="Google" id="ProtNLM"/>
    </source>
</evidence>
<dbReference type="AlphaFoldDB" id="A0A9Q2D0V3"/>
<accession>A0A9Q2D0V3</accession>
<evidence type="ECO:0000313" key="3">
    <source>
        <dbReference type="Proteomes" id="UP000579136"/>
    </source>
</evidence>
<comment type="caution">
    <text evidence="2">The sequence shown here is derived from an EMBL/GenBank/DDBJ whole genome shotgun (WGS) entry which is preliminary data.</text>
</comment>
<name>A0A9Q2D0V3_9STAP</name>
<keyword evidence="1" id="KW-0175">Coiled coil</keyword>